<gene>
    <name evidence="2" type="ORF">FJK96_00330</name>
</gene>
<evidence type="ECO:0000256" key="1">
    <source>
        <dbReference type="SAM" id="MobiDB-lite"/>
    </source>
</evidence>
<organism evidence="2 3">
    <name type="scientific">Mycobacteroides chelonae</name>
    <name type="common">Mycobacterium chelonae</name>
    <dbReference type="NCBI Taxonomy" id="1774"/>
    <lineage>
        <taxon>Bacteria</taxon>
        <taxon>Bacillati</taxon>
        <taxon>Actinomycetota</taxon>
        <taxon>Actinomycetes</taxon>
        <taxon>Mycobacteriales</taxon>
        <taxon>Mycobacteriaceae</taxon>
        <taxon>Mycobacteroides</taxon>
    </lineage>
</organism>
<reference evidence="2 3" key="1">
    <citation type="submission" date="2019-06" db="EMBL/GenBank/DDBJ databases">
        <title>Whole geneome sequnce of Mycobacteroides chelonae M77 isolated from bovine milk from Meghalaya, India.</title>
        <authorList>
            <person name="Vise E."/>
            <person name="Das S."/>
            <person name="Garg A."/>
            <person name="Ghatak S."/>
            <person name="Shakuntala I."/>
            <person name="Milton A.A.P."/>
            <person name="Karam A."/>
            <person name="Sanjukta R."/>
            <person name="Puro K."/>
            <person name="Sen A."/>
        </authorList>
    </citation>
    <scope>NUCLEOTIDE SEQUENCE [LARGE SCALE GENOMIC DNA]</scope>
    <source>
        <strain evidence="2 3">M77</strain>
    </source>
</reference>
<protein>
    <recommendedName>
        <fullName evidence="4">Transcriptional regulator</fullName>
    </recommendedName>
</protein>
<dbReference type="EMBL" id="CP041150">
    <property type="protein sequence ID" value="QDF68782.1"/>
    <property type="molecule type" value="Genomic_DNA"/>
</dbReference>
<evidence type="ECO:0008006" key="4">
    <source>
        <dbReference type="Google" id="ProtNLM"/>
    </source>
</evidence>
<proteinExistence type="predicted"/>
<feature type="compositionally biased region" description="Polar residues" evidence="1">
    <location>
        <begin position="1"/>
        <end position="11"/>
    </location>
</feature>
<name>A0AB73TVB4_MYCCH</name>
<sequence length="161" mass="18596">MVDNDGSNAQASRPHDAARTFGQIPNLLVPNDFDAPLPPSEVPAWEGAEDLTRPRSTYADRRPYVIVEDLRTLQGPTDCVVELPLRLDWSPKRHYDLADHGDRRTLYERTLTQALRTEDLQAFANRSLLLELWPRLWLPQQVRDLWEGRFPELAALRRTTK</sequence>
<dbReference type="Proteomes" id="UP000317728">
    <property type="component" value="Chromosome"/>
</dbReference>
<dbReference type="RefSeq" id="WP_078313459.1">
    <property type="nucleotide sequence ID" value="NZ_CP041150.1"/>
</dbReference>
<evidence type="ECO:0000313" key="3">
    <source>
        <dbReference type="Proteomes" id="UP000317728"/>
    </source>
</evidence>
<evidence type="ECO:0000313" key="2">
    <source>
        <dbReference type="EMBL" id="QDF68782.1"/>
    </source>
</evidence>
<feature type="region of interest" description="Disordered" evidence="1">
    <location>
        <begin position="1"/>
        <end position="23"/>
    </location>
</feature>
<accession>A0AB73TVB4</accession>
<dbReference type="AlphaFoldDB" id="A0AB73TVB4"/>